<protein>
    <submittedName>
        <fullName evidence="1">Uncharacterized protein</fullName>
    </submittedName>
</protein>
<reference evidence="2" key="1">
    <citation type="submission" date="2013-02" db="EMBL/GenBank/DDBJ databases">
        <authorList>
            <person name="Hughes D."/>
        </authorList>
    </citation>
    <scope>NUCLEOTIDE SEQUENCE</scope>
    <source>
        <strain>Durham</strain>
        <strain evidence="2">NC isolate 2 -- Noor lab</strain>
    </source>
</reference>
<evidence type="ECO:0000313" key="1">
    <source>
        <dbReference type="EnsemblMetazoa" id="MESCA002749-PA"/>
    </source>
</evidence>
<dbReference type="Proteomes" id="UP000015102">
    <property type="component" value="Unassembled WGS sequence"/>
</dbReference>
<organism evidence="1 2">
    <name type="scientific">Megaselia scalaris</name>
    <name type="common">Humpbacked fly</name>
    <name type="synonym">Phora scalaris</name>
    <dbReference type="NCBI Taxonomy" id="36166"/>
    <lineage>
        <taxon>Eukaryota</taxon>
        <taxon>Metazoa</taxon>
        <taxon>Ecdysozoa</taxon>
        <taxon>Arthropoda</taxon>
        <taxon>Hexapoda</taxon>
        <taxon>Insecta</taxon>
        <taxon>Pterygota</taxon>
        <taxon>Neoptera</taxon>
        <taxon>Endopterygota</taxon>
        <taxon>Diptera</taxon>
        <taxon>Brachycera</taxon>
        <taxon>Muscomorpha</taxon>
        <taxon>Platypezoidea</taxon>
        <taxon>Phoridae</taxon>
        <taxon>Megaseliini</taxon>
        <taxon>Megaselia</taxon>
    </lineage>
</organism>
<dbReference type="EnsemblMetazoa" id="MESCA002749-RA">
    <property type="protein sequence ID" value="MESCA002749-PA"/>
    <property type="gene ID" value="MESCA002749"/>
</dbReference>
<dbReference type="HOGENOM" id="CLU_2199956_0_0_1"/>
<dbReference type="AlphaFoldDB" id="T1GH63"/>
<sequence length="108" mass="12576">MFLIMKVVSKSVRLVKLAYIVTGVMLSKEDVCTTVDSISLVPQVSPKDLLKPKNYFKLYGMSKEFIYNFYEFLKILWPYVPVETLKIYYKLPMAMLKVPKFIFDSVCA</sequence>
<keyword evidence="2" id="KW-1185">Reference proteome</keyword>
<proteinExistence type="predicted"/>
<name>T1GH63_MEGSC</name>
<accession>T1GH63</accession>
<reference evidence="1" key="2">
    <citation type="submission" date="2015-06" db="UniProtKB">
        <authorList>
            <consortium name="EnsemblMetazoa"/>
        </authorList>
    </citation>
    <scope>IDENTIFICATION</scope>
</reference>
<evidence type="ECO:0000313" key="2">
    <source>
        <dbReference type="Proteomes" id="UP000015102"/>
    </source>
</evidence>
<dbReference type="EMBL" id="CAQQ02048064">
    <property type="status" value="NOT_ANNOTATED_CDS"/>
    <property type="molecule type" value="Genomic_DNA"/>
</dbReference>